<dbReference type="EMBL" id="JAGGLM010000003">
    <property type="protein sequence ID" value="MBP2032225.1"/>
    <property type="molecule type" value="Genomic_DNA"/>
</dbReference>
<keyword evidence="1" id="KW-0732">Signal</keyword>
<evidence type="ECO:0000256" key="1">
    <source>
        <dbReference type="SAM" id="SignalP"/>
    </source>
</evidence>
<dbReference type="RefSeq" id="WP_209701176.1">
    <property type="nucleotide sequence ID" value="NZ_JAGGLM010000003.1"/>
</dbReference>
<sequence>MQKRNKKILSVCSLASLVISSSVVSTGVKAASSQPSSTRISGADRYETAVQVSKTGWTSSDYVVIANGQGYADALCADPLAKAKNAPVLLTQSDSLSSSTIAEIKRLNAKHVIIVGGTGVVKSNIEDTIKSQTGADITRYGGTDRYETSTKIAAAIGTTSKVVLASGQGFADALSAAPAASIEGVPIILTQANSLPQTSANYIKANSGITKTYVIGGTASVSDSVLSQVPGGQRFGGSDRFATNKAVIEGLSSDFNFNNVYVALGVGPNGNEFADALTGAALAGKNKNALVITSNPLSSYTTQLLSDKLTTSSTITVLGGTANISDSILSQLKSAVTNTGSTSGGGGSSTGETKNITSQALSSNFYTTLGKNKQYYTVASGANNDSIDVTLKNTSANDKVDTLEGIFANAKTRYGYVDTTGKLTYVDTPNAEGISLKNDVGRVNARIDMLDNNFKMNGVTGGLKAILGSLGSKYFTPEGYLDYTAIEKEIEANPNDAIGSYSAFYNDLNGQKDSYFNNNKTLATSTPTLTCTIGDYSENVSGLSFTNASNSTTTLYSKNNTVEVNVNALVENLFPAPTTAADTPTDSISAVGTYKVTFDNRDYIVVNVK</sequence>
<evidence type="ECO:0000313" key="2">
    <source>
        <dbReference type="EMBL" id="MBP2032225.1"/>
    </source>
</evidence>
<accession>A0ABS4KRI8</accession>
<evidence type="ECO:0000313" key="3">
    <source>
        <dbReference type="Proteomes" id="UP001519307"/>
    </source>
</evidence>
<protein>
    <submittedName>
        <fullName evidence="2">Cell wall-binding protein</fullName>
    </submittedName>
</protein>
<proteinExistence type="predicted"/>
<dbReference type="Pfam" id="PF04122">
    <property type="entry name" value="CW_binding_2"/>
    <property type="match status" value="3"/>
</dbReference>
<reference evidence="2 3" key="1">
    <citation type="submission" date="2021-03" db="EMBL/GenBank/DDBJ databases">
        <title>Genomic Encyclopedia of Type Strains, Phase IV (KMG-IV): sequencing the most valuable type-strain genomes for metagenomic binning, comparative biology and taxonomic classification.</title>
        <authorList>
            <person name="Goeker M."/>
        </authorList>
    </citation>
    <scope>NUCLEOTIDE SEQUENCE [LARGE SCALE GENOMIC DNA]</scope>
    <source>
        <strain evidence="2 3">DSM 28783</strain>
    </source>
</reference>
<name>A0ABS4KRI8_9CLOT</name>
<dbReference type="Gene3D" id="3.40.50.12090">
    <property type="match status" value="2"/>
</dbReference>
<dbReference type="Proteomes" id="UP001519307">
    <property type="component" value="Unassembled WGS sequence"/>
</dbReference>
<organism evidence="2 3">
    <name type="scientific">Clostridium algifaecis</name>
    <dbReference type="NCBI Taxonomy" id="1472040"/>
    <lineage>
        <taxon>Bacteria</taxon>
        <taxon>Bacillati</taxon>
        <taxon>Bacillota</taxon>
        <taxon>Clostridia</taxon>
        <taxon>Eubacteriales</taxon>
        <taxon>Clostridiaceae</taxon>
        <taxon>Clostridium</taxon>
    </lineage>
</organism>
<dbReference type="PANTHER" id="PTHR30032">
    <property type="entry name" value="N-ACETYLMURAMOYL-L-ALANINE AMIDASE-RELATED"/>
    <property type="match status" value="1"/>
</dbReference>
<dbReference type="InterPro" id="IPR051922">
    <property type="entry name" value="Bact_Sporulation_Assoc"/>
</dbReference>
<comment type="caution">
    <text evidence="2">The sequence shown here is derived from an EMBL/GenBank/DDBJ whole genome shotgun (WGS) entry which is preliminary data.</text>
</comment>
<dbReference type="InterPro" id="IPR007253">
    <property type="entry name" value="Cell_wall-bd_2"/>
</dbReference>
<gene>
    <name evidence="2" type="ORF">J2Z42_000890</name>
</gene>
<keyword evidence="3" id="KW-1185">Reference proteome</keyword>
<feature type="chain" id="PRO_5046425262" evidence="1">
    <location>
        <begin position="31"/>
        <end position="609"/>
    </location>
</feature>
<feature type="signal peptide" evidence="1">
    <location>
        <begin position="1"/>
        <end position="30"/>
    </location>
</feature>
<dbReference type="PANTHER" id="PTHR30032:SF8">
    <property type="entry name" value="GERMINATION-SPECIFIC N-ACETYLMURAMOYL-L-ALANINE AMIDASE"/>
    <property type="match status" value="1"/>
</dbReference>